<dbReference type="AlphaFoldDB" id="A0A1Q9CSS2"/>
<gene>
    <name evidence="3" type="ORF">AK812_SmicGene32990</name>
</gene>
<accession>A0A1Q9CSS2</accession>
<dbReference type="Proteomes" id="UP000186817">
    <property type="component" value="Unassembled WGS sequence"/>
</dbReference>
<keyword evidence="4" id="KW-1185">Reference proteome</keyword>
<evidence type="ECO:0000313" key="4">
    <source>
        <dbReference type="Proteomes" id="UP000186817"/>
    </source>
</evidence>
<feature type="compositionally biased region" description="Basic and acidic residues" evidence="2">
    <location>
        <begin position="222"/>
        <end position="236"/>
    </location>
</feature>
<comment type="caution">
    <text evidence="3">The sequence shown here is derived from an EMBL/GenBank/DDBJ whole genome shotgun (WGS) entry which is preliminary data.</text>
</comment>
<name>A0A1Q9CSS2_SYMMI</name>
<evidence type="ECO:0000256" key="1">
    <source>
        <dbReference type="SAM" id="Coils"/>
    </source>
</evidence>
<organism evidence="3 4">
    <name type="scientific">Symbiodinium microadriaticum</name>
    <name type="common">Dinoflagellate</name>
    <name type="synonym">Zooxanthella microadriatica</name>
    <dbReference type="NCBI Taxonomy" id="2951"/>
    <lineage>
        <taxon>Eukaryota</taxon>
        <taxon>Sar</taxon>
        <taxon>Alveolata</taxon>
        <taxon>Dinophyceae</taxon>
        <taxon>Suessiales</taxon>
        <taxon>Symbiodiniaceae</taxon>
        <taxon>Symbiodinium</taxon>
    </lineage>
</organism>
<dbReference type="OrthoDB" id="449314at2759"/>
<feature type="region of interest" description="Disordered" evidence="2">
    <location>
        <begin position="270"/>
        <end position="296"/>
    </location>
</feature>
<feature type="region of interest" description="Disordered" evidence="2">
    <location>
        <begin position="513"/>
        <end position="666"/>
    </location>
</feature>
<feature type="compositionally biased region" description="Polar residues" evidence="2">
    <location>
        <begin position="27"/>
        <end position="37"/>
    </location>
</feature>
<proteinExistence type="predicted"/>
<sequence>MAVVSFCAGDGDADVQPLKLGKPMQDETGQPEQFTKASDSDDSESSGNHRPWTLDLEVMYGAGDQGTVTPAVRRNVVQALNFSPPEELPAPLRRESLSSYLEEISVASRSSYLEEISAVSRSSYLEEISVVSSRYLEEISVVRSSYLEEISVVSRSSYLEEISVVVSSYLAVISVVSHSSYLAVISVVSHSSYLAVISMVLRSNSYLAVISMVLRSNSYLEDQGRGNSKSDDEAYDSRPGSPPQPTPMELLGVIATGMRQLQEVQLGQMEKKDTPEVVKPGISSLPMLESPGKETSPVDIQDWLEEVGSIMGDLSDTSNEWWKAVREMADTHYKRWVTATPMEKLALALPKDAKLEYGKYGRVNSRAAGMILGALPAEVKSEMVTKKCTGSSTSLVFKLLTTYRPGGEQEKTQLLEQLTTPEGATSPDLAVQALRRWGRWFSRAQDLAVTVPDPVLMVKGLASIVNPVLSKNQDVWLRTTMMRNRLQLDSNPTEATTLDYHRHLQAEMELLSTASSTTGRAPPRLKSATAATEPPSATPASTSQSSRRRTSRAGGLRKATKAARREWSALFNTTETPLEWDTRRRTAPPRSQPTKKSADGPQATSSPNSAKGKGKGDKGAQASTATSGATPATRAVSTATPTKDQPQPGPEPSPTSSPASAAKEPPGDIQQILTDAHQMLRTMLATTAPSATSTTTGAPTYESIQRQLDEMRLKAMKVKEVVVAEDTFRGALLDSGATHVLRPAKDENEHLQSKEVPVVLAGDERRLLRQTPGGSIILNPTTGEEAQTILVLGRLVSYLGCSLKWTRGGLQLKHPKYGTIHTRIRAGCPEITNTVQAAALIAELESRKVEELREKTAELQDRLNAIRMMEVTKGDWRHDLAAYAQEGCVVDGLQTLYKSPMFKDLPEDVLMGMVPNVDVNDKAGWEYLKALPVNRRVSRAWVVNLYGGRKLKEDPVQMLNNKISPDTNTEVVVVNAEILLDGGWDVKGPAYKALMWGAMTSRIKGVIGSPPAKTYAGQRPLRTLEEPYGITGLNPTEAYRTNKETALAARQFLLYLVAHACSKDKFVAWMMKNPDVEVGASAPKDGISLWQTPMAKEFMEITAPLGTTTTQWTLSEDGEKVSKVTVHDNLNLKALVGDDESGLAVASTLNWKANTELQKLSVEQELASLKYDFTDLEDDEAPAEHSEVMFPDEREGFSPEVKAMKAADKLWDDDELAGEQQVKDAAEEESVEGNYEIPVDYLYFARPLKSKSSKHVMMAIQEIVLQLK</sequence>
<feature type="region of interest" description="Disordered" evidence="2">
    <location>
        <begin position="221"/>
        <end position="248"/>
    </location>
</feature>
<feature type="region of interest" description="Disordered" evidence="2">
    <location>
        <begin position="1"/>
        <end position="51"/>
    </location>
</feature>
<feature type="coiled-coil region" evidence="1">
    <location>
        <begin position="842"/>
        <end position="869"/>
    </location>
</feature>
<protein>
    <submittedName>
        <fullName evidence="3">Uncharacterized protein</fullName>
    </submittedName>
</protein>
<feature type="compositionally biased region" description="Low complexity" evidence="2">
    <location>
        <begin position="619"/>
        <end position="635"/>
    </location>
</feature>
<evidence type="ECO:0000256" key="2">
    <source>
        <dbReference type="SAM" id="MobiDB-lite"/>
    </source>
</evidence>
<dbReference type="EMBL" id="LSRX01000945">
    <property type="protein sequence ID" value="OLP85962.1"/>
    <property type="molecule type" value="Genomic_DNA"/>
</dbReference>
<reference evidence="3 4" key="1">
    <citation type="submission" date="2016-02" db="EMBL/GenBank/DDBJ databases">
        <title>Genome analysis of coral dinoflagellate symbionts highlights evolutionary adaptations to a symbiotic lifestyle.</title>
        <authorList>
            <person name="Aranda M."/>
            <person name="Li Y."/>
            <person name="Liew Y.J."/>
            <person name="Baumgarten S."/>
            <person name="Simakov O."/>
            <person name="Wilson M."/>
            <person name="Piel J."/>
            <person name="Ashoor H."/>
            <person name="Bougouffa S."/>
            <person name="Bajic V.B."/>
            <person name="Ryu T."/>
            <person name="Ravasi T."/>
            <person name="Bayer T."/>
            <person name="Micklem G."/>
            <person name="Kim H."/>
            <person name="Bhak J."/>
            <person name="Lajeunesse T.C."/>
            <person name="Voolstra C.R."/>
        </authorList>
    </citation>
    <scope>NUCLEOTIDE SEQUENCE [LARGE SCALE GENOMIC DNA]</scope>
    <source>
        <strain evidence="3 4">CCMP2467</strain>
    </source>
</reference>
<evidence type="ECO:0000313" key="3">
    <source>
        <dbReference type="EMBL" id="OLP85962.1"/>
    </source>
</evidence>
<keyword evidence="1" id="KW-0175">Coiled coil</keyword>
<feature type="compositionally biased region" description="Low complexity" evidence="2">
    <location>
        <begin position="527"/>
        <end position="545"/>
    </location>
</feature>